<keyword evidence="3 20" id="KW-0723">Serine/threonine-protein kinase</keyword>
<dbReference type="InterPro" id="IPR001245">
    <property type="entry name" value="Ser-Thr/Tyr_kinase_cat_dom"/>
</dbReference>
<dbReference type="CDD" id="cd00028">
    <property type="entry name" value="B_lectin"/>
    <property type="match status" value="1"/>
</dbReference>
<feature type="domain" description="Apple" evidence="26">
    <location>
        <begin position="335"/>
        <end position="415"/>
    </location>
</feature>
<dbReference type="CDD" id="cd14066">
    <property type="entry name" value="STKc_IRAK"/>
    <property type="match status" value="1"/>
</dbReference>
<keyword evidence="13 22" id="KW-1133">Transmembrane helix</keyword>
<keyword evidence="15" id="KW-1015">Disulfide bond</keyword>
<gene>
    <name evidence="28" type="primary">LOC120277269</name>
</gene>
<keyword evidence="12 20" id="KW-0067">ATP-binding</keyword>
<dbReference type="FunFam" id="1.10.510.10:FF:000060">
    <property type="entry name" value="G-type lectin S-receptor-like serine/threonine-protein kinase"/>
    <property type="match status" value="1"/>
</dbReference>
<dbReference type="AlphaFoldDB" id="A0AB40CJ12"/>
<evidence type="ECO:0000256" key="12">
    <source>
        <dbReference type="ARBA" id="ARBA00022840"/>
    </source>
</evidence>
<accession>A0AB40CJ12</accession>
<dbReference type="GO" id="GO:0005524">
    <property type="term" value="F:ATP binding"/>
    <property type="evidence" value="ECO:0007669"/>
    <property type="project" value="UniProtKB-UniRule"/>
</dbReference>
<evidence type="ECO:0000256" key="1">
    <source>
        <dbReference type="ARBA" id="ARBA00004251"/>
    </source>
</evidence>
<protein>
    <recommendedName>
        <fullName evidence="20">Receptor-like serine/threonine-protein kinase</fullName>
        <ecNumber evidence="20">2.7.11.1</ecNumber>
    </recommendedName>
</protein>
<evidence type="ECO:0000259" key="26">
    <source>
        <dbReference type="PROSITE" id="PS50948"/>
    </source>
</evidence>
<comment type="similarity">
    <text evidence="20">Belongs to the protein kinase superfamily. Ser/Thr protein kinase family.</text>
</comment>
<dbReference type="InterPro" id="IPR017441">
    <property type="entry name" value="Protein_kinase_ATP_BS"/>
</dbReference>
<dbReference type="PANTHER" id="PTHR27002">
    <property type="entry name" value="RECEPTOR-LIKE SERINE/THREONINE-PROTEIN KINASE SD1-8"/>
    <property type="match status" value="1"/>
</dbReference>
<dbReference type="Gene3D" id="3.30.200.20">
    <property type="entry name" value="Phosphorylase Kinase, domain 1"/>
    <property type="match status" value="1"/>
</dbReference>
<evidence type="ECO:0000256" key="19">
    <source>
        <dbReference type="ARBA" id="ARBA00048679"/>
    </source>
</evidence>
<keyword evidence="9" id="KW-0430">Lectin</keyword>
<dbReference type="PROSITE" id="PS00108">
    <property type="entry name" value="PROTEIN_KINASE_ST"/>
    <property type="match status" value="1"/>
</dbReference>
<evidence type="ECO:0000256" key="23">
    <source>
        <dbReference type="SAM" id="SignalP"/>
    </source>
</evidence>
<evidence type="ECO:0000256" key="3">
    <source>
        <dbReference type="ARBA" id="ARBA00022527"/>
    </source>
</evidence>
<dbReference type="InterPro" id="IPR000858">
    <property type="entry name" value="S_locus_glycoprot_dom"/>
</dbReference>
<keyword evidence="4" id="KW-0245">EGF-like domain</keyword>
<dbReference type="GO" id="GO:0004674">
    <property type="term" value="F:protein serine/threonine kinase activity"/>
    <property type="evidence" value="ECO:0007669"/>
    <property type="project" value="UniProtKB-KW"/>
</dbReference>
<comment type="catalytic activity">
    <reaction evidence="19 20">
        <text>L-seryl-[protein] + ATP = O-phospho-L-seryl-[protein] + ADP + H(+)</text>
        <dbReference type="Rhea" id="RHEA:17989"/>
        <dbReference type="Rhea" id="RHEA-COMP:9863"/>
        <dbReference type="Rhea" id="RHEA-COMP:11604"/>
        <dbReference type="ChEBI" id="CHEBI:15378"/>
        <dbReference type="ChEBI" id="CHEBI:29999"/>
        <dbReference type="ChEBI" id="CHEBI:30616"/>
        <dbReference type="ChEBI" id="CHEBI:83421"/>
        <dbReference type="ChEBI" id="CHEBI:456216"/>
        <dbReference type="EC" id="2.7.11.1"/>
    </reaction>
</comment>
<dbReference type="FunFam" id="2.90.10.10:FF:000009">
    <property type="entry name" value="Receptor-like serine/threonine-protein kinase SD1-8"/>
    <property type="match status" value="1"/>
</dbReference>
<dbReference type="Pfam" id="PF01453">
    <property type="entry name" value="B_lectin"/>
    <property type="match status" value="1"/>
</dbReference>
<dbReference type="Pfam" id="PF08276">
    <property type="entry name" value="PAN_2"/>
    <property type="match status" value="1"/>
</dbReference>
<evidence type="ECO:0000256" key="14">
    <source>
        <dbReference type="ARBA" id="ARBA00023136"/>
    </source>
</evidence>
<dbReference type="SUPFAM" id="SSF51110">
    <property type="entry name" value="alpha-D-mannose-specific plant lectins"/>
    <property type="match status" value="1"/>
</dbReference>
<dbReference type="Pfam" id="PF00954">
    <property type="entry name" value="S_locus_glycop"/>
    <property type="match status" value="1"/>
</dbReference>
<feature type="domain" description="Bulb-type lectin" evidence="25">
    <location>
        <begin position="26"/>
        <end position="146"/>
    </location>
</feature>
<evidence type="ECO:0000256" key="8">
    <source>
        <dbReference type="ARBA" id="ARBA00022729"/>
    </source>
</evidence>
<dbReference type="GO" id="GO:0005886">
    <property type="term" value="C:plasma membrane"/>
    <property type="evidence" value="ECO:0007669"/>
    <property type="project" value="UniProtKB-SubCell"/>
</dbReference>
<dbReference type="Gene3D" id="1.10.510.10">
    <property type="entry name" value="Transferase(Phosphotransferase) domain 1"/>
    <property type="match status" value="1"/>
</dbReference>
<dbReference type="EC" id="2.7.11.1" evidence="20"/>
<dbReference type="PANTHER" id="PTHR27002:SF616">
    <property type="entry name" value="RECEPTOR-LIKE SERINE_THREONINE-PROTEIN KINASE"/>
    <property type="match status" value="1"/>
</dbReference>
<evidence type="ECO:0000256" key="4">
    <source>
        <dbReference type="ARBA" id="ARBA00022536"/>
    </source>
</evidence>
<dbReference type="SUPFAM" id="SSF56112">
    <property type="entry name" value="Protein kinase-like (PK-like)"/>
    <property type="match status" value="1"/>
</dbReference>
<keyword evidence="17" id="KW-0325">Glycoprotein</keyword>
<organism evidence="27 28">
    <name type="scientific">Dioscorea cayennensis subsp. rotundata</name>
    <name type="common">White Guinea yam</name>
    <name type="synonym">Dioscorea rotundata</name>
    <dbReference type="NCBI Taxonomy" id="55577"/>
    <lineage>
        <taxon>Eukaryota</taxon>
        <taxon>Viridiplantae</taxon>
        <taxon>Streptophyta</taxon>
        <taxon>Embryophyta</taxon>
        <taxon>Tracheophyta</taxon>
        <taxon>Spermatophyta</taxon>
        <taxon>Magnoliopsida</taxon>
        <taxon>Liliopsida</taxon>
        <taxon>Dioscoreales</taxon>
        <taxon>Dioscoreaceae</taxon>
        <taxon>Dioscorea</taxon>
    </lineage>
</organism>
<evidence type="ECO:0000256" key="2">
    <source>
        <dbReference type="ARBA" id="ARBA00022475"/>
    </source>
</evidence>
<keyword evidence="14 22" id="KW-0472">Membrane</keyword>
<dbReference type="GeneID" id="120277269"/>
<dbReference type="GO" id="GO:0048544">
    <property type="term" value="P:recognition of pollen"/>
    <property type="evidence" value="ECO:0007669"/>
    <property type="project" value="InterPro"/>
</dbReference>
<dbReference type="InterPro" id="IPR000719">
    <property type="entry name" value="Prot_kinase_dom"/>
</dbReference>
<dbReference type="FunFam" id="3.30.200.20:FF:000195">
    <property type="entry name" value="G-type lectin S-receptor-like serine/threonine-protein kinase"/>
    <property type="match status" value="1"/>
</dbReference>
<dbReference type="GO" id="GO:0051707">
    <property type="term" value="P:response to other organism"/>
    <property type="evidence" value="ECO:0007669"/>
    <property type="project" value="UniProtKB-ARBA"/>
</dbReference>
<dbReference type="InterPro" id="IPR024171">
    <property type="entry name" value="SRK-like_kinase"/>
</dbReference>
<dbReference type="GO" id="GO:0030246">
    <property type="term" value="F:carbohydrate binding"/>
    <property type="evidence" value="ECO:0007669"/>
    <property type="project" value="UniProtKB-KW"/>
</dbReference>
<dbReference type="PROSITE" id="PS50011">
    <property type="entry name" value="PROTEIN_KINASE_DOM"/>
    <property type="match status" value="1"/>
</dbReference>
<dbReference type="SMART" id="SM00220">
    <property type="entry name" value="S_TKc"/>
    <property type="match status" value="1"/>
</dbReference>
<proteinExistence type="inferred from homology"/>
<evidence type="ECO:0000313" key="28">
    <source>
        <dbReference type="RefSeq" id="XP_039139973.1"/>
    </source>
</evidence>
<keyword evidence="6 20" id="KW-0808">Transferase</keyword>
<evidence type="ECO:0000259" key="25">
    <source>
        <dbReference type="PROSITE" id="PS50927"/>
    </source>
</evidence>
<dbReference type="CDD" id="cd01098">
    <property type="entry name" value="PAN_AP_plant"/>
    <property type="match status" value="1"/>
</dbReference>
<name>A0AB40CJ12_DIOCR</name>
<reference evidence="28" key="1">
    <citation type="submission" date="2025-08" db="UniProtKB">
        <authorList>
            <consortium name="RefSeq"/>
        </authorList>
    </citation>
    <scope>IDENTIFICATION</scope>
</reference>
<evidence type="ECO:0000256" key="18">
    <source>
        <dbReference type="ARBA" id="ARBA00047899"/>
    </source>
</evidence>
<evidence type="ECO:0000256" key="16">
    <source>
        <dbReference type="ARBA" id="ARBA00023170"/>
    </source>
</evidence>
<dbReference type="PIRSF" id="PIRSF000641">
    <property type="entry name" value="SRK"/>
    <property type="match status" value="1"/>
</dbReference>
<evidence type="ECO:0000256" key="6">
    <source>
        <dbReference type="ARBA" id="ARBA00022679"/>
    </source>
</evidence>
<keyword evidence="16" id="KW-0675">Receptor</keyword>
<evidence type="ECO:0000256" key="13">
    <source>
        <dbReference type="ARBA" id="ARBA00022989"/>
    </source>
</evidence>
<dbReference type="InterPro" id="IPR036426">
    <property type="entry name" value="Bulb-type_lectin_dom_sf"/>
</dbReference>
<dbReference type="Pfam" id="PF07714">
    <property type="entry name" value="PK_Tyr_Ser-Thr"/>
    <property type="match status" value="1"/>
</dbReference>
<dbReference type="Proteomes" id="UP001515500">
    <property type="component" value="Chromosome 15"/>
</dbReference>
<keyword evidence="8 23" id="KW-0732">Signal</keyword>
<dbReference type="InterPro" id="IPR008271">
    <property type="entry name" value="Ser/Thr_kinase_AS"/>
</dbReference>
<evidence type="ECO:0000256" key="21">
    <source>
        <dbReference type="PROSITE-ProRule" id="PRU10141"/>
    </source>
</evidence>
<evidence type="ECO:0000256" key="17">
    <source>
        <dbReference type="ARBA" id="ARBA00023180"/>
    </source>
</evidence>
<keyword evidence="7 22" id="KW-0812">Transmembrane</keyword>
<evidence type="ECO:0000256" key="10">
    <source>
        <dbReference type="ARBA" id="ARBA00022741"/>
    </source>
</evidence>
<feature type="signal peptide" evidence="23">
    <location>
        <begin position="1"/>
        <end position="25"/>
    </location>
</feature>
<dbReference type="InterPro" id="IPR011009">
    <property type="entry name" value="Kinase-like_dom_sf"/>
</dbReference>
<sequence length="813" mass="89453">MAAMMQMQMLILISLSALFGRLSISTDTLSPGQPLHDGQTLVSAVGTFALGFFSPTGSKNRYVGIWYNKLPVQTVVWVANRGNPIAADANGTMELNSNGALILNNSQTVVWVASIAVLTNPVAQLLDNGNLVIREANSIEFAWQSFDYPTDTLLSGMKLGWDLRTGLNRNLTAWQNNDDPSPGRYTFSADINGSPQLTLLMDSAKIWRSGPWNGAQFSNTPQPSGLGLFSFANTKDEVYFIYDTIGTDIVGRLTVNHTGILQWFVWIKKANEWSITWYVPQTQCDSSFPCGPNAICDINSSPMCQCLQGFVPKSPANWALRNTTSGCVRRMALDCKNKTDGFLTITPAILPDTSTAIVDKTINFTQCKEKCLANCSCTGFASADIRGTGCIMWMKDLVGLGTASYEGGDFYVRLAAADIASPTPAKGLAKAKVTIITVLSGAALVILLISFFAWRKKKMNRRALAALEKGIKEDDEIELPQLQWSTLMEATDNFAETNILGKGGFGSVYKGKLAEGCEIAVKRLSKNSAQGIDEFKNEVILIAKLQHRSLVRLLGYCIQGDERILVYEYMPNGSLDAFLFDIVPNRVRVHLDWPTRFHIIIGIARGLLYLHQDSRLRIIHRDLKASNILLDSAMNPKISDFGLARIFGENETITKTRKVVGTHGYMAPEYALDGIFSVKSDVFSFGVLILEIISGQRNRVFISTPHLYLLGNAWSLWNEGNALDLMDPLISDPFPVAQVMRCINIGLLCVQGKPEDRPIMSSVVFMLGNDDASLAKPKAPGFKAILTGELESTPNHVELHSFNNFTFTEQIGR</sequence>
<evidence type="ECO:0000256" key="5">
    <source>
        <dbReference type="ARBA" id="ARBA00022553"/>
    </source>
</evidence>
<keyword evidence="2" id="KW-1003">Cell membrane</keyword>
<comment type="subcellular location">
    <subcellularLocation>
        <location evidence="1">Cell membrane</location>
        <topology evidence="1">Single-pass type I membrane protein</topology>
    </subcellularLocation>
</comment>
<dbReference type="SMART" id="SM00108">
    <property type="entry name" value="B_lectin"/>
    <property type="match status" value="1"/>
</dbReference>
<keyword evidence="11 20" id="KW-0418">Kinase</keyword>
<evidence type="ECO:0000256" key="20">
    <source>
        <dbReference type="PIRNR" id="PIRNR000641"/>
    </source>
</evidence>
<feature type="chain" id="PRO_5044210961" description="Receptor-like serine/threonine-protein kinase" evidence="23">
    <location>
        <begin position="26"/>
        <end position="813"/>
    </location>
</feature>
<dbReference type="PROSITE" id="PS50948">
    <property type="entry name" value="PAN"/>
    <property type="match status" value="1"/>
</dbReference>
<dbReference type="PROSITE" id="PS50927">
    <property type="entry name" value="BULB_LECTIN"/>
    <property type="match status" value="1"/>
</dbReference>
<dbReference type="RefSeq" id="XP_039139973.1">
    <property type="nucleotide sequence ID" value="XM_039284039.1"/>
</dbReference>
<dbReference type="SMART" id="SM00473">
    <property type="entry name" value="PAN_AP"/>
    <property type="match status" value="1"/>
</dbReference>
<evidence type="ECO:0000259" key="24">
    <source>
        <dbReference type="PROSITE" id="PS50011"/>
    </source>
</evidence>
<dbReference type="InterPro" id="IPR003609">
    <property type="entry name" value="Pan_app"/>
</dbReference>
<feature type="transmembrane region" description="Helical" evidence="22">
    <location>
        <begin position="433"/>
        <end position="454"/>
    </location>
</feature>
<evidence type="ECO:0000313" key="27">
    <source>
        <dbReference type="Proteomes" id="UP001515500"/>
    </source>
</evidence>
<keyword evidence="5" id="KW-0597">Phosphoprotein</keyword>
<feature type="domain" description="Protein kinase" evidence="24">
    <location>
        <begin position="494"/>
        <end position="774"/>
    </location>
</feature>
<evidence type="ECO:0000256" key="9">
    <source>
        <dbReference type="ARBA" id="ARBA00022734"/>
    </source>
</evidence>
<dbReference type="Gene3D" id="2.90.10.10">
    <property type="entry name" value="Bulb-type lectin domain"/>
    <property type="match status" value="1"/>
</dbReference>
<evidence type="ECO:0000256" key="11">
    <source>
        <dbReference type="ARBA" id="ARBA00022777"/>
    </source>
</evidence>
<keyword evidence="10 20" id="KW-0547">Nucleotide-binding</keyword>
<dbReference type="InterPro" id="IPR001480">
    <property type="entry name" value="Bulb-type_lectin_dom"/>
</dbReference>
<dbReference type="PROSITE" id="PS00107">
    <property type="entry name" value="PROTEIN_KINASE_ATP"/>
    <property type="match status" value="1"/>
</dbReference>
<evidence type="ECO:0000256" key="22">
    <source>
        <dbReference type="SAM" id="Phobius"/>
    </source>
</evidence>
<feature type="binding site" evidence="21">
    <location>
        <position position="522"/>
    </location>
    <ligand>
        <name>ATP</name>
        <dbReference type="ChEBI" id="CHEBI:30616"/>
    </ligand>
</feature>
<evidence type="ECO:0000256" key="7">
    <source>
        <dbReference type="ARBA" id="ARBA00022692"/>
    </source>
</evidence>
<comment type="catalytic activity">
    <reaction evidence="18 20">
        <text>L-threonyl-[protein] + ATP = O-phospho-L-threonyl-[protein] + ADP + H(+)</text>
        <dbReference type="Rhea" id="RHEA:46608"/>
        <dbReference type="Rhea" id="RHEA-COMP:11060"/>
        <dbReference type="Rhea" id="RHEA-COMP:11605"/>
        <dbReference type="ChEBI" id="CHEBI:15378"/>
        <dbReference type="ChEBI" id="CHEBI:30013"/>
        <dbReference type="ChEBI" id="CHEBI:30616"/>
        <dbReference type="ChEBI" id="CHEBI:61977"/>
        <dbReference type="ChEBI" id="CHEBI:456216"/>
        <dbReference type="EC" id="2.7.11.1"/>
    </reaction>
</comment>
<evidence type="ECO:0000256" key="15">
    <source>
        <dbReference type="ARBA" id="ARBA00023157"/>
    </source>
</evidence>
<keyword evidence="27" id="KW-1185">Reference proteome</keyword>